<dbReference type="InterPro" id="IPR009057">
    <property type="entry name" value="Homeodomain-like_sf"/>
</dbReference>
<sequence length="387" mass="44044">MALPQPQQEKKRMGTGSHLLTPEEPTIDSFEEPQPVRTVEPRSPPESPAFRPLSALHAASHEDHELYPAPDSTDPTLAHPLFHSHTTPRATPEREPRASVANENVASPNSPNSRENRTIFSSGVIGIVQRYNADPHGWHQKCMEELMELRKLKREARVLPPPTSQPVKRDSHTQRLLESLGKSRVVKSTPLSTEAVERRTEKVASPIKSTRASVSDESRRTQPTSKRHSRQTSAPTNAIAGLSQASAAPKPRTRQPPSKVVERKDQNWAEVADYCPPKESLDSMSKKLSVEWTNKNHQDLSQDPDRIHLHPQELVVASTLRLKCDRYILIKRLIFQEKVKFLKENKEFNKTSAQNCCNVDVNKISKLWQSFNDIGWFDRHWFEQYLN</sequence>
<name>A0A6A6F360_9PEZI</name>
<proteinExistence type="predicted"/>
<evidence type="ECO:0000313" key="4">
    <source>
        <dbReference type="Proteomes" id="UP000799539"/>
    </source>
</evidence>
<evidence type="ECO:0000259" key="2">
    <source>
        <dbReference type="Pfam" id="PF04433"/>
    </source>
</evidence>
<protein>
    <recommendedName>
        <fullName evidence="2">SWIRM domain-containing protein</fullName>
    </recommendedName>
</protein>
<dbReference type="InterPro" id="IPR036388">
    <property type="entry name" value="WH-like_DNA-bd_sf"/>
</dbReference>
<feature type="region of interest" description="Disordered" evidence="1">
    <location>
        <begin position="158"/>
        <end position="265"/>
    </location>
</feature>
<evidence type="ECO:0000256" key="1">
    <source>
        <dbReference type="SAM" id="MobiDB-lite"/>
    </source>
</evidence>
<organism evidence="3 4">
    <name type="scientific">Cercospora zeae-maydis SCOH1-5</name>
    <dbReference type="NCBI Taxonomy" id="717836"/>
    <lineage>
        <taxon>Eukaryota</taxon>
        <taxon>Fungi</taxon>
        <taxon>Dikarya</taxon>
        <taxon>Ascomycota</taxon>
        <taxon>Pezizomycotina</taxon>
        <taxon>Dothideomycetes</taxon>
        <taxon>Dothideomycetidae</taxon>
        <taxon>Mycosphaerellales</taxon>
        <taxon>Mycosphaerellaceae</taxon>
        <taxon>Cercospora</taxon>
    </lineage>
</organism>
<dbReference type="Gene3D" id="1.10.10.10">
    <property type="entry name" value="Winged helix-like DNA-binding domain superfamily/Winged helix DNA-binding domain"/>
    <property type="match status" value="1"/>
</dbReference>
<gene>
    <name evidence="3" type="ORF">CERZMDRAFT_102818</name>
</gene>
<reference evidence="3" key="1">
    <citation type="journal article" date="2020" name="Stud. Mycol.">
        <title>101 Dothideomycetes genomes: a test case for predicting lifestyles and emergence of pathogens.</title>
        <authorList>
            <person name="Haridas S."/>
            <person name="Albert R."/>
            <person name="Binder M."/>
            <person name="Bloem J."/>
            <person name="Labutti K."/>
            <person name="Salamov A."/>
            <person name="Andreopoulos B."/>
            <person name="Baker S."/>
            <person name="Barry K."/>
            <person name="Bills G."/>
            <person name="Bluhm B."/>
            <person name="Cannon C."/>
            <person name="Castanera R."/>
            <person name="Culley D."/>
            <person name="Daum C."/>
            <person name="Ezra D."/>
            <person name="Gonzalez J."/>
            <person name="Henrissat B."/>
            <person name="Kuo A."/>
            <person name="Liang C."/>
            <person name="Lipzen A."/>
            <person name="Lutzoni F."/>
            <person name="Magnuson J."/>
            <person name="Mondo S."/>
            <person name="Nolan M."/>
            <person name="Ohm R."/>
            <person name="Pangilinan J."/>
            <person name="Park H.-J."/>
            <person name="Ramirez L."/>
            <person name="Alfaro M."/>
            <person name="Sun H."/>
            <person name="Tritt A."/>
            <person name="Yoshinaga Y."/>
            <person name="Zwiers L.-H."/>
            <person name="Turgeon B."/>
            <person name="Goodwin S."/>
            <person name="Spatafora J."/>
            <person name="Crous P."/>
            <person name="Grigoriev I."/>
        </authorList>
    </citation>
    <scope>NUCLEOTIDE SEQUENCE</scope>
    <source>
        <strain evidence="3">SCOH1-5</strain>
    </source>
</reference>
<dbReference type="GO" id="GO:0010468">
    <property type="term" value="P:regulation of gene expression"/>
    <property type="evidence" value="ECO:0007669"/>
    <property type="project" value="UniProtKB-ARBA"/>
</dbReference>
<dbReference type="AlphaFoldDB" id="A0A6A6F360"/>
<keyword evidence="4" id="KW-1185">Reference proteome</keyword>
<dbReference type="OrthoDB" id="5598695at2759"/>
<evidence type="ECO:0000313" key="3">
    <source>
        <dbReference type="EMBL" id="KAF2206971.1"/>
    </source>
</evidence>
<dbReference type="FunFam" id="1.10.10.10:FF:000087">
    <property type="entry name" value="Transcriptional adapter 2"/>
    <property type="match status" value="1"/>
</dbReference>
<dbReference type="Pfam" id="PF04433">
    <property type="entry name" value="SWIRM"/>
    <property type="match status" value="1"/>
</dbReference>
<dbReference type="Proteomes" id="UP000799539">
    <property type="component" value="Unassembled WGS sequence"/>
</dbReference>
<dbReference type="InterPro" id="IPR007526">
    <property type="entry name" value="SWIRM"/>
</dbReference>
<feature type="domain" description="SWIRM" evidence="2">
    <location>
        <begin position="308"/>
        <end position="378"/>
    </location>
</feature>
<dbReference type="SUPFAM" id="SSF46689">
    <property type="entry name" value="Homeodomain-like"/>
    <property type="match status" value="1"/>
</dbReference>
<dbReference type="EMBL" id="ML992708">
    <property type="protein sequence ID" value="KAF2206971.1"/>
    <property type="molecule type" value="Genomic_DNA"/>
</dbReference>
<feature type="region of interest" description="Disordered" evidence="1">
    <location>
        <begin position="1"/>
        <end position="117"/>
    </location>
</feature>
<accession>A0A6A6F360</accession>
<feature type="compositionally biased region" description="Polar residues" evidence="1">
    <location>
        <begin position="101"/>
        <end position="117"/>
    </location>
</feature>